<dbReference type="Proteomes" id="UP000615455">
    <property type="component" value="Unassembled WGS sequence"/>
</dbReference>
<accession>A0ABQ1ET98</accession>
<organism evidence="1 2">
    <name type="scientific">Paenibacillus marchantiophytorum</name>
    <dbReference type="NCBI Taxonomy" id="1619310"/>
    <lineage>
        <taxon>Bacteria</taxon>
        <taxon>Bacillati</taxon>
        <taxon>Bacillota</taxon>
        <taxon>Bacilli</taxon>
        <taxon>Bacillales</taxon>
        <taxon>Paenibacillaceae</taxon>
        <taxon>Paenibacillus</taxon>
    </lineage>
</organism>
<comment type="caution">
    <text evidence="1">The sequence shown here is derived from an EMBL/GenBank/DDBJ whole genome shotgun (WGS) entry which is preliminary data.</text>
</comment>
<evidence type="ECO:0000313" key="1">
    <source>
        <dbReference type="EMBL" id="GFZ85105.1"/>
    </source>
</evidence>
<dbReference type="EMBL" id="BMHE01000016">
    <property type="protein sequence ID" value="GFZ85105.1"/>
    <property type="molecule type" value="Genomic_DNA"/>
</dbReference>
<gene>
    <name evidence="1" type="ORF">GCM10008018_33950</name>
</gene>
<proteinExistence type="predicted"/>
<protein>
    <submittedName>
        <fullName evidence="1">Uncharacterized protein</fullName>
    </submittedName>
</protein>
<sequence>MVAALAALLRFISGAGSKAISFITSAFSVIWKYGSAGVQWVKDNWLKIATVLALFNDVVDFINWITDELKAFFGY</sequence>
<keyword evidence="2" id="KW-1185">Reference proteome</keyword>
<name>A0ABQ1ET98_9BACL</name>
<evidence type="ECO:0000313" key="2">
    <source>
        <dbReference type="Proteomes" id="UP000615455"/>
    </source>
</evidence>
<dbReference type="RefSeq" id="WP_189013194.1">
    <property type="nucleotide sequence ID" value="NZ_BMHE01000016.1"/>
</dbReference>
<reference evidence="2" key="1">
    <citation type="journal article" date="2019" name="Int. J. Syst. Evol. Microbiol.">
        <title>The Global Catalogue of Microorganisms (GCM) 10K type strain sequencing project: providing services to taxonomists for standard genome sequencing and annotation.</title>
        <authorList>
            <consortium name="The Broad Institute Genomics Platform"/>
            <consortium name="The Broad Institute Genome Sequencing Center for Infectious Disease"/>
            <person name="Wu L."/>
            <person name="Ma J."/>
        </authorList>
    </citation>
    <scope>NUCLEOTIDE SEQUENCE [LARGE SCALE GENOMIC DNA]</scope>
    <source>
        <strain evidence="2">CGMCC 1.15043</strain>
    </source>
</reference>